<evidence type="ECO:0000313" key="2">
    <source>
        <dbReference type="EMBL" id="MDW4824598.1"/>
    </source>
</evidence>
<evidence type="ECO:0000313" key="3">
    <source>
        <dbReference type="Proteomes" id="UP001259340"/>
    </source>
</evidence>
<protein>
    <recommendedName>
        <fullName evidence="5">DksA C4-type domain-containing protein</fullName>
    </recommendedName>
</protein>
<proteinExistence type="predicted"/>
<evidence type="ECO:0008006" key="5">
    <source>
        <dbReference type="Google" id="ProtNLM"/>
    </source>
</evidence>
<evidence type="ECO:0000313" key="4">
    <source>
        <dbReference type="Proteomes" id="UP001271263"/>
    </source>
</evidence>
<dbReference type="EMBL" id="JAPMLD010000003">
    <property type="protein sequence ID" value="MDW4824598.1"/>
    <property type="molecule type" value="Genomic_DNA"/>
</dbReference>
<dbReference type="Proteomes" id="UP001259340">
    <property type="component" value="Unassembled WGS sequence"/>
</dbReference>
<dbReference type="Proteomes" id="UP001271263">
    <property type="component" value="Unassembled WGS sequence"/>
</dbReference>
<keyword evidence="4" id="KW-1185">Reference proteome</keyword>
<organism evidence="1 3">
    <name type="scientific">Shewanella fidelis</name>
    <dbReference type="NCBI Taxonomy" id="173509"/>
    <lineage>
        <taxon>Bacteria</taxon>
        <taxon>Pseudomonadati</taxon>
        <taxon>Pseudomonadota</taxon>
        <taxon>Gammaproteobacteria</taxon>
        <taxon>Alteromonadales</taxon>
        <taxon>Shewanellaceae</taxon>
        <taxon>Shewanella</taxon>
    </lineage>
</organism>
<dbReference type="RefSeq" id="WP_310654424.1">
    <property type="nucleotide sequence ID" value="NZ_JAPMLA010000009.1"/>
</dbReference>
<reference evidence="1" key="2">
    <citation type="submission" date="2022-11" db="EMBL/GenBank/DDBJ databases">
        <title>Prophages regulate Shewanella fidelis motility and biofilm formation: implications for gut colonization dynamics in Ciona robusta.</title>
        <authorList>
            <person name="Natarajan O."/>
            <person name="Gibboney S.L."/>
            <person name="Young M.N."/>
            <person name="Lim S.J."/>
            <person name="Pluta N."/>
            <person name="Atkinson C.G.F."/>
            <person name="Leigh B.A."/>
            <person name="Liberti A."/>
            <person name="Kees E."/>
            <person name="Breitbart M."/>
            <person name="Gralnick J."/>
            <person name="Dishaw L.J."/>
        </authorList>
    </citation>
    <scope>NUCLEOTIDE SEQUENCE</scope>
    <source>
        <strain evidence="1">3313</strain>
    </source>
</reference>
<comment type="caution">
    <text evidence="1">The sequence shown here is derived from an EMBL/GenBank/DDBJ whole genome shotgun (WGS) entry which is preliminary data.</text>
</comment>
<accession>A0AAW8NNE4</accession>
<name>A0AAW8NNE4_9GAMM</name>
<sequence>MRAVDWASELEIRERASCIARARKPLIQGNGICVDCLEAVEPKRYRRQRCLSCQQDEELRQRQRTGGRRG</sequence>
<reference evidence="2 4" key="1">
    <citation type="journal article" date="2022" name="bioRxiv">
        <title>Prophages regulate Shewanella fidelis 3313 motility and biofilm formation: implications for gut colonization dynamics in Ciona robusta.</title>
        <authorList>
            <person name="Natarajan O."/>
            <person name="Gibboney S.L."/>
            <person name="Young M.N."/>
            <person name="Lim S.J."/>
            <person name="Pluta N."/>
            <person name="Atkinson C.G."/>
            <person name="Leigh B.A."/>
            <person name="Liberti A."/>
            <person name="Kees E.D."/>
            <person name="Breitbart M."/>
            <person name="Gralnick J.A."/>
            <person name="Dishaw L.J."/>
        </authorList>
    </citation>
    <scope>NUCLEOTIDE SEQUENCE [LARGE SCALE GENOMIC DNA]</scope>
    <source>
        <strain evidence="2 4">JG4066</strain>
    </source>
</reference>
<gene>
    <name evidence="1" type="ORF">OS133_07110</name>
    <name evidence="2" type="ORF">OS134_11065</name>
</gene>
<dbReference type="AlphaFoldDB" id="A0AAW8NNE4"/>
<dbReference type="EMBL" id="JAPMLE010000001">
    <property type="protein sequence ID" value="MDR8523458.1"/>
    <property type="molecule type" value="Genomic_DNA"/>
</dbReference>
<evidence type="ECO:0000313" key="1">
    <source>
        <dbReference type="EMBL" id="MDR8523458.1"/>
    </source>
</evidence>